<feature type="region of interest" description="Disordered" evidence="2">
    <location>
        <begin position="34"/>
        <end position="56"/>
    </location>
</feature>
<dbReference type="InterPro" id="IPR050983">
    <property type="entry name" value="GST_Omega/HSP26"/>
</dbReference>
<dbReference type="Gene3D" id="3.40.30.10">
    <property type="entry name" value="Glutaredoxin"/>
    <property type="match status" value="1"/>
</dbReference>
<dbReference type="Pfam" id="PF13417">
    <property type="entry name" value="GST_N_3"/>
    <property type="match status" value="1"/>
</dbReference>
<dbReference type="SFLD" id="SFLDS00019">
    <property type="entry name" value="Glutathione_Transferase_(cytos"/>
    <property type="match status" value="1"/>
</dbReference>
<feature type="domain" description="GST N-terminal" evidence="3">
    <location>
        <begin position="320"/>
        <end position="400"/>
    </location>
</feature>
<comment type="caution">
    <text evidence="4">The sequence shown here is derived from an EMBL/GenBank/DDBJ whole genome shotgun (WGS) entry which is preliminary data.</text>
</comment>
<dbReference type="PROSITE" id="PS50404">
    <property type="entry name" value="GST_NTER"/>
    <property type="match status" value="1"/>
</dbReference>
<sequence>MAAPGSSLSGSGAGLPGVGQFRIDIGVGLLDGYPGPDDAYQQSPNGSYGRLSLQGEQQGVGGGGQFGILAPATVPSGILDSHLDASRQMLFAMDGHNTTGQETTVMHGDKSHGKLPSKIVVDPPDLAVWREKLFNVDDMIVLTDEQFETYFPHVDNVYSHRSTQRYKRKPFVSHYWDCRMKGRPPGTAKSEDPSKKKRKRNARERDLCDVKIRITEYFPNASTYVDREAAEAAAAAGATLPTGQRFWTVQRVNGNGGNGKGDGVAGPHRHTLEKSDEIKRNSVQRYLAQQEKDVKKTQKLPARKATGAAAATMKRHLKEHDFKLYSACYCPFSQRVWIALETKGLPYQYCEIDPSKPSPPAAFTTASPRGTVPAIRQREWTCSESATILEYLEDLDTTVRLLPTDPRHKAKCRLWIDHINTRIVPAFHALLSAHEPTSQSDSTNRLQSHITSLVLAADEQGPFFTGSSFGLVDIHFAPFAIRLSRILRPLRGWTDPVPGTRWNRWLDALEKNSHVKSTTSSSELYLDVVDVLARGTGGPQ</sequence>
<dbReference type="InterPro" id="IPR040079">
    <property type="entry name" value="Glutathione_S-Trfase"/>
</dbReference>
<dbReference type="PANTHER" id="PTHR43968:SF6">
    <property type="entry name" value="GLUTATHIONE S-TRANSFERASE OMEGA"/>
    <property type="match status" value="1"/>
</dbReference>
<evidence type="ECO:0000313" key="4">
    <source>
        <dbReference type="EMBL" id="KAK2591401.1"/>
    </source>
</evidence>
<dbReference type="PROSITE" id="PS51354">
    <property type="entry name" value="GLUTAREDOXIN_2"/>
    <property type="match status" value="1"/>
</dbReference>
<evidence type="ECO:0000259" key="3">
    <source>
        <dbReference type="PROSITE" id="PS50404"/>
    </source>
</evidence>
<evidence type="ECO:0000256" key="1">
    <source>
        <dbReference type="ARBA" id="ARBA00007409"/>
    </source>
</evidence>
<name>A0AAJ0FNX0_9HYPO</name>
<dbReference type="Pfam" id="PF13410">
    <property type="entry name" value="GST_C_2"/>
    <property type="match status" value="1"/>
</dbReference>
<dbReference type="InterPro" id="IPR036249">
    <property type="entry name" value="Thioredoxin-like_sf"/>
</dbReference>
<evidence type="ECO:0000313" key="5">
    <source>
        <dbReference type="Proteomes" id="UP001251528"/>
    </source>
</evidence>
<accession>A0AAJ0FNX0</accession>
<dbReference type="Gene3D" id="1.20.1050.10">
    <property type="match status" value="1"/>
</dbReference>
<dbReference type="SFLD" id="SFLDG00358">
    <property type="entry name" value="Main_(cytGST)"/>
    <property type="match status" value="1"/>
</dbReference>
<dbReference type="InterPro" id="IPR036282">
    <property type="entry name" value="Glutathione-S-Trfase_C_sf"/>
</dbReference>
<dbReference type="PANTHER" id="PTHR43968">
    <property type="match status" value="1"/>
</dbReference>
<dbReference type="GO" id="GO:0005737">
    <property type="term" value="C:cytoplasm"/>
    <property type="evidence" value="ECO:0007669"/>
    <property type="project" value="TreeGrafter"/>
</dbReference>
<feature type="region of interest" description="Disordered" evidence="2">
    <location>
        <begin position="182"/>
        <end position="204"/>
    </location>
</feature>
<dbReference type="Proteomes" id="UP001251528">
    <property type="component" value="Unassembled WGS sequence"/>
</dbReference>
<gene>
    <name evidence="4" type="ORF">QQS21_010907</name>
</gene>
<dbReference type="CDD" id="cd00570">
    <property type="entry name" value="GST_N_family"/>
    <property type="match status" value="1"/>
</dbReference>
<dbReference type="SUPFAM" id="SSF52833">
    <property type="entry name" value="Thioredoxin-like"/>
    <property type="match status" value="1"/>
</dbReference>
<dbReference type="AlphaFoldDB" id="A0AAJ0FNX0"/>
<dbReference type="InterPro" id="IPR004045">
    <property type="entry name" value="Glutathione_S-Trfase_N"/>
</dbReference>
<dbReference type="EMBL" id="JASWJB010000338">
    <property type="protein sequence ID" value="KAK2591401.1"/>
    <property type="molecule type" value="Genomic_DNA"/>
</dbReference>
<comment type="similarity">
    <text evidence="1">Belongs to the GST superfamily.</text>
</comment>
<reference evidence="4" key="1">
    <citation type="submission" date="2023-06" db="EMBL/GenBank/DDBJ databases">
        <title>Conoideocrella luteorostrata (Hypocreales: Clavicipitaceae), a potential biocontrol fungus for elongate hemlock scale in United States Christmas tree production areas.</title>
        <authorList>
            <person name="Barrett H."/>
            <person name="Lovett B."/>
            <person name="Macias A.M."/>
            <person name="Stajich J.E."/>
            <person name="Kasson M.T."/>
        </authorList>
    </citation>
    <scope>NUCLEOTIDE SEQUENCE</scope>
    <source>
        <strain evidence="4">ARSEF 14590</strain>
    </source>
</reference>
<keyword evidence="5" id="KW-1185">Reference proteome</keyword>
<proteinExistence type="inferred from homology"/>
<evidence type="ECO:0000256" key="2">
    <source>
        <dbReference type="SAM" id="MobiDB-lite"/>
    </source>
</evidence>
<protein>
    <recommendedName>
        <fullName evidence="3">GST N-terminal domain-containing protein</fullName>
    </recommendedName>
</protein>
<dbReference type="SUPFAM" id="SSF47616">
    <property type="entry name" value="GST C-terminal domain-like"/>
    <property type="match status" value="1"/>
</dbReference>
<organism evidence="4 5">
    <name type="scientific">Conoideocrella luteorostrata</name>
    <dbReference type="NCBI Taxonomy" id="1105319"/>
    <lineage>
        <taxon>Eukaryota</taxon>
        <taxon>Fungi</taxon>
        <taxon>Dikarya</taxon>
        <taxon>Ascomycota</taxon>
        <taxon>Pezizomycotina</taxon>
        <taxon>Sordariomycetes</taxon>
        <taxon>Hypocreomycetidae</taxon>
        <taxon>Hypocreales</taxon>
        <taxon>Clavicipitaceae</taxon>
        <taxon>Conoideocrella</taxon>
    </lineage>
</organism>
<dbReference type="CDD" id="cd00299">
    <property type="entry name" value="GST_C_family"/>
    <property type="match status" value="1"/>
</dbReference>